<sequence>MLNGHLSLLKRNAGLEVASDGGIVRTDPRLSLRPSDNLLQRKTPVSPRFSAMRQTLSQSRSVRERGGWVNGCSH</sequence>
<evidence type="ECO:0000313" key="3">
    <source>
        <dbReference type="Proteomes" id="UP000298551"/>
    </source>
</evidence>
<reference evidence="3" key="1">
    <citation type="submission" date="2019-04" db="EMBL/GenBank/DDBJ databases">
        <title>Genome sequence of Pseudomonas putida 1290, an auxin catabolizing strain.</title>
        <authorList>
            <person name="Laird T.S."/>
            <person name="Leveau J.H.J."/>
        </authorList>
    </citation>
    <scope>NUCLEOTIDE SEQUENCE [LARGE SCALE GENOMIC DNA]</scope>
    <source>
        <strain evidence="3">1290</strain>
    </source>
</reference>
<protein>
    <submittedName>
        <fullName evidence="2">Uncharacterized protein</fullName>
    </submittedName>
</protein>
<name>A0A4D6XIB3_PSEPU</name>
<accession>A0A4D6XIB3</accession>
<dbReference type="AlphaFoldDB" id="A0A4D6XIB3"/>
<evidence type="ECO:0000256" key="1">
    <source>
        <dbReference type="SAM" id="MobiDB-lite"/>
    </source>
</evidence>
<gene>
    <name evidence="2" type="ORF">E6B08_22115</name>
</gene>
<dbReference type="Proteomes" id="UP000298551">
    <property type="component" value="Chromosome"/>
</dbReference>
<organism evidence="2 3">
    <name type="scientific">Pseudomonas putida</name>
    <name type="common">Arthrobacter siderocapsulatus</name>
    <dbReference type="NCBI Taxonomy" id="303"/>
    <lineage>
        <taxon>Bacteria</taxon>
        <taxon>Pseudomonadati</taxon>
        <taxon>Pseudomonadota</taxon>
        <taxon>Gammaproteobacteria</taxon>
        <taxon>Pseudomonadales</taxon>
        <taxon>Pseudomonadaceae</taxon>
        <taxon>Pseudomonas</taxon>
    </lineage>
</organism>
<dbReference type="EMBL" id="CP039371">
    <property type="protein sequence ID" value="QCI13871.1"/>
    <property type="molecule type" value="Genomic_DNA"/>
</dbReference>
<evidence type="ECO:0000313" key="2">
    <source>
        <dbReference type="EMBL" id="QCI13871.1"/>
    </source>
</evidence>
<feature type="region of interest" description="Disordered" evidence="1">
    <location>
        <begin position="49"/>
        <end position="74"/>
    </location>
</feature>
<dbReference type="OrthoDB" id="6947996at2"/>
<proteinExistence type="predicted"/>